<accession>A0A4R6J9Z7</accession>
<dbReference type="OrthoDB" id="3215247at2"/>
<evidence type="ECO:0000313" key="2">
    <source>
        <dbReference type="EMBL" id="TDO32484.1"/>
    </source>
</evidence>
<proteinExistence type="predicted"/>
<organism evidence="2 3">
    <name type="scientific">Paractinoplanes brasiliensis</name>
    <dbReference type="NCBI Taxonomy" id="52695"/>
    <lineage>
        <taxon>Bacteria</taxon>
        <taxon>Bacillati</taxon>
        <taxon>Actinomycetota</taxon>
        <taxon>Actinomycetes</taxon>
        <taxon>Micromonosporales</taxon>
        <taxon>Micromonosporaceae</taxon>
        <taxon>Paractinoplanes</taxon>
    </lineage>
</organism>
<feature type="domain" description="DUF397" evidence="1">
    <location>
        <begin position="9"/>
        <end position="60"/>
    </location>
</feature>
<dbReference type="Pfam" id="PF04149">
    <property type="entry name" value="DUF397"/>
    <property type="match status" value="1"/>
</dbReference>
<keyword evidence="3" id="KW-1185">Reference proteome</keyword>
<sequence>MRRLDFRSARWRKSRSSSETNCVEVALVDGVIGVRDSKNPSGPVLAFTRAEWTAFLSGVRGNEFELEELAR</sequence>
<dbReference type="RefSeq" id="WP_133878448.1">
    <property type="nucleotide sequence ID" value="NZ_BOMD01000035.1"/>
</dbReference>
<comment type="caution">
    <text evidence="2">The sequence shown here is derived from an EMBL/GenBank/DDBJ whole genome shotgun (WGS) entry which is preliminary data.</text>
</comment>
<evidence type="ECO:0000259" key="1">
    <source>
        <dbReference type="Pfam" id="PF04149"/>
    </source>
</evidence>
<dbReference type="Proteomes" id="UP000294901">
    <property type="component" value="Unassembled WGS sequence"/>
</dbReference>
<protein>
    <submittedName>
        <fullName evidence="2">Uncharacterized protein DUF397</fullName>
    </submittedName>
</protein>
<name>A0A4R6J9Z7_9ACTN</name>
<gene>
    <name evidence="2" type="ORF">C8E87_7948</name>
</gene>
<dbReference type="InterPro" id="IPR007278">
    <property type="entry name" value="DUF397"/>
</dbReference>
<dbReference type="EMBL" id="SNWR01000002">
    <property type="protein sequence ID" value="TDO32484.1"/>
    <property type="molecule type" value="Genomic_DNA"/>
</dbReference>
<evidence type="ECO:0000313" key="3">
    <source>
        <dbReference type="Proteomes" id="UP000294901"/>
    </source>
</evidence>
<dbReference type="AlphaFoldDB" id="A0A4R6J9Z7"/>
<reference evidence="2 3" key="1">
    <citation type="submission" date="2019-03" db="EMBL/GenBank/DDBJ databases">
        <title>Sequencing the genomes of 1000 actinobacteria strains.</title>
        <authorList>
            <person name="Klenk H.-P."/>
        </authorList>
    </citation>
    <scope>NUCLEOTIDE SEQUENCE [LARGE SCALE GENOMIC DNA]</scope>
    <source>
        <strain evidence="2 3">DSM 43805</strain>
    </source>
</reference>